<evidence type="ECO:0000313" key="3">
    <source>
        <dbReference type="Proteomes" id="UP000015105"/>
    </source>
</evidence>
<name>A0A453GEU7_AEGTS</name>
<proteinExistence type="predicted"/>
<reference evidence="2" key="4">
    <citation type="submission" date="2019-03" db="UniProtKB">
        <authorList>
            <consortium name="EnsemblPlants"/>
        </authorList>
    </citation>
    <scope>IDENTIFICATION</scope>
</reference>
<feature type="transmembrane region" description="Helical" evidence="1">
    <location>
        <begin position="54"/>
        <end position="76"/>
    </location>
</feature>
<reference evidence="3" key="1">
    <citation type="journal article" date="2014" name="Science">
        <title>Ancient hybridizations among the ancestral genomes of bread wheat.</title>
        <authorList>
            <consortium name="International Wheat Genome Sequencing Consortium,"/>
            <person name="Marcussen T."/>
            <person name="Sandve S.R."/>
            <person name="Heier L."/>
            <person name="Spannagl M."/>
            <person name="Pfeifer M."/>
            <person name="Jakobsen K.S."/>
            <person name="Wulff B.B."/>
            <person name="Steuernagel B."/>
            <person name="Mayer K.F."/>
            <person name="Olsen O.A."/>
        </authorList>
    </citation>
    <scope>NUCLEOTIDE SEQUENCE [LARGE SCALE GENOMIC DNA]</scope>
    <source>
        <strain evidence="3">cv. AL8/78</strain>
    </source>
</reference>
<dbReference type="Gramene" id="AET3Gv20983200.45">
    <property type="protein sequence ID" value="AET3Gv20983200.45"/>
    <property type="gene ID" value="AET3Gv20983200"/>
</dbReference>
<evidence type="ECO:0000313" key="2">
    <source>
        <dbReference type="EnsemblPlants" id="AET3Gv20983200.45"/>
    </source>
</evidence>
<keyword evidence="1" id="KW-0472">Membrane</keyword>
<reference evidence="3" key="2">
    <citation type="journal article" date="2017" name="Nat. Plants">
        <title>The Aegilops tauschii genome reveals multiple impacts of transposons.</title>
        <authorList>
            <person name="Zhao G."/>
            <person name="Zou C."/>
            <person name="Li K."/>
            <person name="Wang K."/>
            <person name="Li T."/>
            <person name="Gao L."/>
            <person name="Zhang X."/>
            <person name="Wang H."/>
            <person name="Yang Z."/>
            <person name="Liu X."/>
            <person name="Jiang W."/>
            <person name="Mao L."/>
            <person name="Kong X."/>
            <person name="Jiao Y."/>
            <person name="Jia J."/>
        </authorList>
    </citation>
    <scope>NUCLEOTIDE SEQUENCE [LARGE SCALE GENOMIC DNA]</scope>
    <source>
        <strain evidence="3">cv. AL8/78</strain>
    </source>
</reference>
<keyword evidence="3" id="KW-1185">Reference proteome</keyword>
<sequence>MCRLERSSEGVSVSQGYAATIRLCVSMNMLLPNLHLSLCNMLIFYIVLKFTSHVYLLYTSHVFFPGFYFRMCVLMCRD</sequence>
<dbReference type="EnsemblPlants" id="AET3Gv20983200.45">
    <property type="protein sequence ID" value="AET3Gv20983200.45"/>
    <property type="gene ID" value="AET3Gv20983200"/>
</dbReference>
<evidence type="ECO:0000256" key="1">
    <source>
        <dbReference type="SAM" id="Phobius"/>
    </source>
</evidence>
<keyword evidence="1" id="KW-0812">Transmembrane</keyword>
<reference evidence="2" key="5">
    <citation type="journal article" date="2021" name="G3 (Bethesda)">
        <title>Aegilops tauschii genome assembly Aet v5.0 features greater sequence contiguity and improved annotation.</title>
        <authorList>
            <person name="Wang L."/>
            <person name="Zhu T."/>
            <person name="Rodriguez J.C."/>
            <person name="Deal K.R."/>
            <person name="Dubcovsky J."/>
            <person name="McGuire P.E."/>
            <person name="Lux T."/>
            <person name="Spannagl M."/>
            <person name="Mayer K.F.X."/>
            <person name="Baldrich P."/>
            <person name="Meyers B.C."/>
            <person name="Huo N."/>
            <person name="Gu Y.Q."/>
            <person name="Zhou H."/>
            <person name="Devos K.M."/>
            <person name="Bennetzen J.L."/>
            <person name="Unver T."/>
            <person name="Budak H."/>
            <person name="Gulick P.J."/>
            <person name="Galiba G."/>
            <person name="Kalapos B."/>
            <person name="Nelson D.R."/>
            <person name="Li P."/>
            <person name="You F.M."/>
            <person name="Luo M.C."/>
            <person name="Dvorak J."/>
        </authorList>
    </citation>
    <scope>NUCLEOTIDE SEQUENCE [LARGE SCALE GENOMIC DNA]</scope>
    <source>
        <strain evidence="2">cv. AL8/78</strain>
    </source>
</reference>
<accession>A0A453GEU7</accession>
<dbReference type="Proteomes" id="UP000015105">
    <property type="component" value="Chromosome 3D"/>
</dbReference>
<protein>
    <submittedName>
        <fullName evidence="2">Uncharacterized protein</fullName>
    </submittedName>
</protein>
<reference evidence="2" key="3">
    <citation type="journal article" date="2017" name="Nature">
        <title>Genome sequence of the progenitor of the wheat D genome Aegilops tauschii.</title>
        <authorList>
            <person name="Luo M.C."/>
            <person name="Gu Y.Q."/>
            <person name="Puiu D."/>
            <person name="Wang H."/>
            <person name="Twardziok S.O."/>
            <person name="Deal K.R."/>
            <person name="Huo N."/>
            <person name="Zhu T."/>
            <person name="Wang L."/>
            <person name="Wang Y."/>
            <person name="McGuire P.E."/>
            <person name="Liu S."/>
            <person name="Long H."/>
            <person name="Ramasamy R.K."/>
            <person name="Rodriguez J.C."/>
            <person name="Van S.L."/>
            <person name="Yuan L."/>
            <person name="Wang Z."/>
            <person name="Xia Z."/>
            <person name="Xiao L."/>
            <person name="Anderson O.D."/>
            <person name="Ouyang S."/>
            <person name="Liang Y."/>
            <person name="Zimin A.V."/>
            <person name="Pertea G."/>
            <person name="Qi P."/>
            <person name="Bennetzen J.L."/>
            <person name="Dai X."/>
            <person name="Dawson M.W."/>
            <person name="Muller H.G."/>
            <person name="Kugler K."/>
            <person name="Rivarola-Duarte L."/>
            <person name="Spannagl M."/>
            <person name="Mayer K.F.X."/>
            <person name="Lu F.H."/>
            <person name="Bevan M.W."/>
            <person name="Leroy P."/>
            <person name="Li P."/>
            <person name="You F.M."/>
            <person name="Sun Q."/>
            <person name="Liu Z."/>
            <person name="Lyons E."/>
            <person name="Wicker T."/>
            <person name="Salzberg S.L."/>
            <person name="Devos K.M."/>
            <person name="Dvorak J."/>
        </authorList>
    </citation>
    <scope>NUCLEOTIDE SEQUENCE [LARGE SCALE GENOMIC DNA]</scope>
    <source>
        <strain evidence="2">cv. AL8/78</strain>
    </source>
</reference>
<dbReference type="AlphaFoldDB" id="A0A453GEU7"/>
<keyword evidence="1" id="KW-1133">Transmembrane helix</keyword>
<organism evidence="2 3">
    <name type="scientific">Aegilops tauschii subsp. strangulata</name>
    <name type="common">Goatgrass</name>
    <dbReference type="NCBI Taxonomy" id="200361"/>
    <lineage>
        <taxon>Eukaryota</taxon>
        <taxon>Viridiplantae</taxon>
        <taxon>Streptophyta</taxon>
        <taxon>Embryophyta</taxon>
        <taxon>Tracheophyta</taxon>
        <taxon>Spermatophyta</taxon>
        <taxon>Magnoliopsida</taxon>
        <taxon>Liliopsida</taxon>
        <taxon>Poales</taxon>
        <taxon>Poaceae</taxon>
        <taxon>BOP clade</taxon>
        <taxon>Pooideae</taxon>
        <taxon>Triticodae</taxon>
        <taxon>Triticeae</taxon>
        <taxon>Triticinae</taxon>
        <taxon>Aegilops</taxon>
    </lineage>
</organism>
<feature type="transmembrane region" description="Helical" evidence="1">
    <location>
        <begin position="30"/>
        <end position="48"/>
    </location>
</feature>